<comment type="similarity">
    <text evidence="2 8">Belongs to the cytochrome P450 family.</text>
</comment>
<evidence type="ECO:0000256" key="6">
    <source>
        <dbReference type="ARBA" id="ARBA00023033"/>
    </source>
</evidence>
<organism evidence="10 11">
    <name type="scientific">Patiria miniata</name>
    <name type="common">Bat star</name>
    <name type="synonym">Asterina miniata</name>
    <dbReference type="NCBI Taxonomy" id="46514"/>
    <lineage>
        <taxon>Eukaryota</taxon>
        <taxon>Metazoa</taxon>
        <taxon>Echinodermata</taxon>
        <taxon>Eleutherozoa</taxon>
        <taxon>Asterozoa</taxon>
        <taxon>Asteroidea</taxon>
        <taxon>Valvatacea</taxon>
        <taxon>Valvatida</taxon>
        <taxon>Asterinidae</taxon>
        <taxon>Patiria</taxon>
    </lineage>
</organism>
<feature type="transmembrane region" description="Helical" evidence="9">
    <location>
        <begin position="225"/>
        <end position="248"/>
    </location>
</feature>
<dbReference type="RefSeq" id="XP_038061051.1">
    <property type="nucleotide sequence ID" value="XM_038205123.1"/>
</dbReference>
<evidence type="ECO:0000256" key="8">
    <source>
        <dbReference type="RuleBase" id="RU000461"/>
    </source>
</evidence>
<feature type="binding site" description="axial binding residue" evidence="7">
    <location>
        <position position="449"/>
    </location>
    <ligand>
        <name>heme</name>
        <dbReference type="ChEBI" id="CHEBI:30413"/>
    </ligand>
    <ligandPart>
        <name>Fe</name>
        <dbReference type="ChEBI" id="CHEBI:18248"/>
    </ligandPart>
</feature>
<dbReference type="PROSITE" id="PS00086">
    <property type="entry name" value="CYTOCHROME_P450"/>
    <property type="match status" value="1"/>
</dbReference>
<dbReference type="GO" id="GO:0016712">
    <property type="term" value="F:oxidoreductase activity, acting on paired donors, with incorporation or reduction of molecular oxygen, reduced flavin or flavoprotein as one donor, and incorporation of one atom of oxygen"/>
    <property type="evidence" value="ECO:0007669"/>
    <property type="project" value="TreeGrafter"/>
</dbReference>
<dbReference type="GO" id="GO:0020037">
    <property type="term" value="F:heme binding"/>
    <property type="evidence" value="ECO:0007669"/>
    <property type="project" value="InterPro"/>
</dbReference>
<dbReference type="OMA" id="EQCKEMH"/>
<evidence type="ECO:0000256" key="4">
    <source>
        <dbReference type="ARBA" id="ARBA00023002"/>
    </source>
</evidence>
<keyword evidence="9" id="KW-0472">Membrane</keyword>
<dbReference type="GO" id="GO:0006082">
    <property type="term" value="P:organic acid metabolic process"/>
    <property type="evidence" value="ECO:0007669"/>
    <property type="project" value="TreeGrafter"/>
</dbReference>
<dbReference type="GO" id="GO:0005506">
    <property type="term" value="F:iron ion binding"/>
    <property type="evidence" value="ECO:0007669"/>
    <property type="project" value="InterPro"/>
</dbReference>
<evidence type="ECO:0000313" key="10">
    <source>
        <dbReference type="EnsemblMetazoa" id="XP_038061051.1"/>
    </source>
</evidence>
<accession>A0A914AC55</accession>
<evidence type="ECO:0000256" key="7">
    <source>
        <dbReference type="PIRSR" id="PIRSR602401-1"/>
    </source>
</evidence>
<keyword evidence="11" id="KW-1185">Reference proteome</keyword>
<feature type="transmembrane region" description="Helical" evidence="9">
    <location>
        <begin position="12"/>
        <end position="36"/>
    </location>
</feature>
<evidence type="ECO:0000313" key="11">
    <source>
        <dbReference type="Proteomes" id="UP000887568"/>
    </source>
</evidence>
<keyword evidence="9" id="KW-0812">Transmembrane</keyword>
<keyword evidence="5 7" id="KW-0408">Iron</keyword>
<proteinExistence type="inferred from homology"/>
<evidence type="ECO:0008006" key="12">
    <source>
        <dbReference type="Google" id="ProtNLM"/>
    </source>
</evidence>
<dbReference type="InterPro" id="IPR050182">
    <property type="entry name" value="Cytochrome_P450_fam2"/>
</dbReference>
<evidence type="ECO:0000256" key="5">
    <source>
        <dbReference type="ARBA" id="ARBA00023004"/>
    </source>
</evidence>
<dbReference type="Proteomes" id="UP000887568">
    <property type="component" value="Unplaced"/>
</dbReference>
<dbReference type="GeneID" id="119731843"/>
<dbReference type="InterPro" id="IPR017972">
    <property type="entry name" value="Cyt_P450_CS"/>
</dbReference>
<evidence type="ECO:0000256" key="9">
    <source>
        <dbReference type="SAM" id="Phobius"/>
    </source>
</evidence>
<comment type="cofactor">
    <cofactor evidence="1 7">
        <name>heme</name>
        <dbReference type="ChEBI" id="CHEBI:30413"/>
    </cofactor>
</comment>
<keyword evidence="6 8" id="KW-0503">Monooxygenase</keyword>
<dbReference type="OrthoDB" id="1055148at2759"/>
<sequence length="504" mass="56765">MAAPALGTLLDAISSGTSTTTVLVFVFVFLFVSWILRRRDRTTRNLPPGPWPWPLLGNLPNLIAAGGEPHEMFLRLSKQYGPVLRIDLVGGKRIVVLHGYKAIYQAFNNPLLSDRPVSEVARSISPGIGVTIGSGQTWKTQRNLVMQFMRDFSIGRSGFEGSIAQEVKSLIQEFKSMKDKPINTVHLFHSAISNIICAVVYGTRYDYDDPKFKELLRQTIRTFELLGSGGILFFMPFANLVAAFIPSLREISQNFRKYNAFVQEALLWHRGAFDPQSDPTDFLYLCLNTEYRNREVSMGDMMTTSGDLFFAGTETTATTLQWSLLYMMANPEIQARVQQEIDSVVGRDRLPQMSDKPNLPYTEATMLEIQRIANIVPLGLPHKAAEDTTLMGYTIPKGTILLPNFWALGRDPEVWPEPGLFKPERFLDKDGHVTRKNEFMPFSVGRRMCLGEPLAKMELFLFFSGLLHQFTFQRPDGAPPISFKGSTGLTFAPVPFEMRAIVRT</sequence>
<dbReference type="InterPro" id="IPR002401">
    <property type="entry name" value="Cyt_P450_E_grp-I"/>
</dbReference>
<keyword evidence="9" id="KW-1133">Transmembrane helix</keyword>
<dbReference type="SUPFAM" id="SSF48264">
    <property type="entry name" value="Cytochrome P450"/>
    <property type="match status" value="1"/>
</dbReference>
<dbReference type="InterPro" id="IPR036396">
    <property type="entry name" value="Cyt_P450_sf"/>
</dbReference>
<dbReference type="EnsemblMetazoa" id="XM_038205123.1">
    <property type="protein sequence ID" value="XP_038061051.1"/>
    <property type="gene ID" value="LOC119731843"/>
</dbReference>
<evidence type="ECO:0000256" key="1">
    <source>
        <dbReference type="ARBA" id="ARBA00001971"/>
    </source>
</evidence>
<keyword evidence="7 8" id="KW-0349">Heme</keyword>
<dbReference type="Pfam" id="PF00067">
    <property type="entry name" value="p450"/>
    <property type="match status" value="1"/>
</dbReference>
<dbReference type="PANTHER" id="PTHR24300:SF403">
    <property type="entry name" value="CYTOCHROME P450 306A1"/>
    <property type="match status" value="1"/>
</dbReference>
<keyword evidence="4 8" id="KW-0560">Oxidoreductase</keyword>
<dbReference type="GO" id="GO:0006805">
    <property type="term" value="P:xenobiotic metabolic process"/>
    <property type="evidence" value="ECO:0007669"/>
    <property type="project" value="TreeGrafter"/>
</dbReference>
<dbReference type="GO" id="GO:0005737">
    <property type="term" value="C:cytoplasm"/>
    <property type="evidence" value="ECO:0007669"/>
    <property type="project" value="TreeGrafter"/>
</dbReference>
<evidence type="ECO:0000256" key="2">
    <source>
        <dbReference type="ARBA" id="ARBA00010617"/>
    </source>
</evidence>
<reference evidence="10" key="1">
    <citation type="submission" date="2022-11" db="UniProtKB">
        <authorList>
            <consortium name="EnsemblMetazoa"/>
        </authorList>
    </citation>
    <scope>IDENTIFICATION</scope>
</reference>
<dbReference type="GO" id="GO:0008395">
    <property type="term" value="F:steroid hydroxylase activity"/>
    <property type="evidence" value="ECO:0007669"/>
    <property type="project" value="TreeGrafter"/>
</dbReference>
<protein>
    <recommendedName>
        <fullName evidence="12">Cytochrome P450</fullName>
    </recommendedName>
</protein>
<evidence type="ECO:0000256" key="3">
    <source>
        <dbReference type="ARBA" id="ARBA00022723"/>
    </source>
</evidence>
<dbReference type="InterPro" id="IPR001128">
    <property type="entry name" value="Cyt_P450"/>
</dbReference>
<dbReference type="FunFam" id="1.10.630.10:FF:000036">
    <property type="entry name" value="CYtochrome P450 family"/>
    <property type="match status" value="1"/>
</dbReference>
<dbReference type="PRINTS" id="PR00385">
    <property type="entry name" value="P450"/>
</dbReference>
<name>A0A914AC55_PATMI</name>
<dbReference type="PRINTS" id="PR00463">
    <property type="entry name" value="EP450I"/>
</dbReference>
<dbReference type="AlphaFoldDB" id="A0A914AC55"/>
<keyword evidence="3 7" id="KW-0479">Metal-binding</keyword>
<dbReference type="PANTHER" id="PTHR24300">
    <property type="entry name" value="CYTOCHROME P450 508A4-RELATED"/>
    <property type="match status" value="1"/>
</dbReference>
<dbReference type="Gene3D" id="1.10.630.10">
    <property type="entry name" value="Cytochrome P450"/>
    <property type="match status" value="1"/>
</dbReference>